<name>A0A9W6K0V0_9HYPH</name>
<evidence type="ECO:0000256" key="2">
    <source>
        <dbReference type="ARBA" id="ARBA00022643"/>
    </source>
</evidence>
<dbReference type="InterPro" id="IPR011251">
    <property type="entry name" value="Luciferase-like_dom"/>
</dbReference>
<feature type="binding site" evidence="6">
    <location>
        <position position="231"/>
    </location>
    <ligand>
        <name>FMN</name>
        <dbReference type="ChEBI" id="CHEBI:58210"/>
    </ligand>
</feature>
<keyword evidence="1 6" id="KW-0285">Flavoprotein</keyword>
<dbReference type="AlphaFoldDB" id="A0A9W6K0V0"/>
<feature type="binding site" evidence="6">
    <location>
        <position position="60"/>
    </location>
    <ligand>
        <name>FMN</name>
        <dbReference type="ChEBI" id="CHEBI:58210"/>
    </ligand>
</feature>
<dbReference type="EMBL" id="BSFM01000017">
    <property type="protein sequence ID" value="GLK86133.1"/>
    <property type="molecule type" value="Genomic_DNA"/>
</dbReference>
<feature type="binding site" evidence="6">
    <location>
        <position position="160"/>
    </location>
    <ligand>
        <name>FMN</name>
        <dbReference type="ChEBI" id="CHEBI:58210"/>
    </ligand>
</feature>
<protein>
    <submittedName>
        <fullName evidence="8">Monooxygenase</fullName>
    </submittedName>
</protein>
<comment type="similarity">
    <text evidence="5">Belongs to the NtaA/SnaA/DszA monooxygenase family.</text>
</comment>
<gene>
    <name evidence="8" type="ORF">GCM10017653_42030</name>
</gene>
<evidence type="ECO:0000256" key="3">
    <source>
        <dbReference type="ARBA" id="ARBA00023002"/>
    </source>
</evidence>
<feature type="domain" description="Luciferase-like" evidence="7">
    <location>
        <begin position="23"/>
        <end position="389"/>
    </location>
</feature>
<keyword evidence="9" id="KW-1185">Reference proteome</keyword>
<dbReference type="InterPro" id="IPR036661">
    <property type="entry name" value="Luciferase-like_sf"/>
</dbReference>
<dbReference type="InterPro" id="IPR051260">
    <property type="entry name" value="Diverse_substr_monoxygenases"/>
</dbReference>
<dbReference type="PANTHER" id="PTHR30011">
    <property type="entry name" value="ALKANESULFONATE MONOOXYGENASE-RELATED"/>
    <property type="match status" value="1"/>
</dbReference>
<dbReference type="GO" id="GO:0004497">
    <property type="term" value="F:monooxygenase activity"/>
    <property type="evidence" value="ECO:0007669"/>
    <property type="project" value="UniProtKB-KW"/>
</dbReference>
<sequence>MGVPRQMHFIGFCIAGPNWHHNGSWRHDESDAVDALDPKRYENIARILEEGKFDGLFFVDVLTLFDTFGKSFAANLRQPGQIFLLEPLQLLSRMAAVTQHLGLAATMSTAFYHPFHIARAFASLDHISGGRAAWNVVTSANDREAQNFGMDKLMERGLRYDHAEEVIEACQALWNSWDEDALILDRKNGVYADPDKVHYVNFEGKWVKTRGPLQTPRSPQTSPVLMQAGSSERGREFAGRWAEVLFTLQHDKAEMQAFYADIKSRLDKNGRPPNHCAVLPAIDIIVGETESIAKEKAAYLNSLVSPELGVAEISNAMGVDLSGYPLDKPLVDMEINQGSRGVFDNILKGSEKKNLTLREAGQHFGISELTPQLIGTPEMIADHMQDLFESEACDGFVIVPSLTPSGYAQFVKSVVPELQRRGIYRKDYTGRTFRENLRS</sequence>
<evidence type="ECO:0000256" key="1">
    <source>
        <dbReference type="ARBA" id="ARBA00022630"/>
    </source>
</evidence>
<dbReference type="Proteomes" id="UP001143330">
    <property type="component" value="Unassembled WGS sequence"/>
</dbReference>
<evidence type="ECO:0000259" key="7">
    <source>
        <dbReference type="Pfam" id="PF00296"/>
    </source>
</evidence>
<comment type="caution">
    <text evidence="8">The sequence shown here is derived from an EMBL/GenBank/DDBJ whole genome shotgun (WGS) entry which is preliminary data.</text>
</comment>
<evidence type="ECO:0000256" key="6">
    <source>
        <dbReference type="PIRSR" id="PIRSR000337-1"/>
    </source>
</evidence>
<dbReference type="GO" id="GO:0016705">
    <property type="term" value="F:oxidoreductase activity, acting on paired donors, with incorporation or reduction of molecular oxygen"/>
    <property type="evidence" value="ECO:0007669"/>
    <property type="project" value="InterPro"/>
</dbReference>
<feature type="binding site" evidence="6">
    <location>
        <position position="106"/>
    </location>
    <ligand>
        <name>FMN</name>
        <dbReference type="ChEBI" id="CHEBI:58210"/>
    </ligand>
</feature>
<dbReference type="NCBIfam" id="TIGR03860">
    <property type="entry name" value="FMN_nitrolo"/>
    <property type="match status" value="1"/>
</dbReference>
<dbReference type="Pfam" id="PF00296">
    <property type="entry name" value="Bac_luciferase"/>
    <property type="match status" value="1"/>
</dbReference>
<dbReference type="InterPro" id="IPR016215">
    <property type="entry name" value="NTA_MOA"/>
</dbReference>
<dbReference type="PANTHER" id="PTHR30011:SF16">
    <property type="entry name" value="C2H2 FINGER DOMAIN TRANSCRIPTION FACTOR (EUROFUNG)-RELATED"/>
    <property type="match status" value="1"/>
</dbReference>
<dbReference type="CDD" id="cd01095">
    <property type="entry name" value="Nitrilotriacetate_monoxgenase"/>
    <property type="match status" value="1"/>
</dbReference>
<evidence type="ECO:0000313" key="8">
    <source>
        <dbReference type="EMBL" id="GLK86133.1"/>
    </source>
</evidence>
<keyword evidence="4 8" id="KW-0503">Monooxygenase</keyword>
<organism evidence="8 9">
    <name type="scientific">Ancylobacter defluvii</name>
    <dbReference type="NCBI Taxonomy" id="1282440"/>
    <lineage>
        <taxon>Bacteria</taxon>
        <taxon>Pseudomonadati</taxon>
        <taxon>Pseudomonadota</taxon>
        <taxon>Alphaproteobacteria</taxon>
        <taxon>Hyphomicrobiales</taxon>
        <taxon>Xanthobacteraceae</taxon>
        <taxon>Ancylobacter</taxon>
    </lineage>
</organism>
<keyword evidence="3" id="KW-0560">Oxidoreductase</keyword>
<dbReference type="PIRSF" id="PIRSF000337">
    <property type="entry name" value="NTA_MOA"/>
    <property type="match status" value="1"/>
</dbReference>
<keyword evidence="2 6" id="KW-0288">FMN</keyword>
<reference evidence="8" key="2">
    <citation type="submission" date="2023-01" db="EMBL/GenBank/DDBJ databases">
        <authorList>
            <person name="Sun Q."/>
            <person name="Evtushenko L."/>
        </authorList>
    </citation>
    <scope>NUCLEOTIDE SEQUENCE</scope>
    <source>
        <strain evidence="8">VKM B-2789</strain>
    </source>
</reference>
<accession>A0A9W6K0V0</accession>
<reference evidence="8" key="1">
    <citation type="journal article" date="2014" name="Int. J. Syst. Evol. Microbiol.">
        <title>Complete genome sequence of Corynebacterium casei LMG S-19264T (=DSM 44701T), isolated from a smear-ripened cheese.</title>
        <authorList>
            <consortium name="US DOE Joint Genome Institute (JGI-PGF)"/>
            <person name="Walter F."/>
            <person name="Albersmeier A."/>
            <person name="Kalinowski J."/>
            <person name="Ruckert C."/>
        </authorList>
    </citation>
    <scope>NUCLEOTIDE SEQUENCE</scope>
    <source>
        <strain evidence="8">VKM B-2789</strain>
    </source>
</reference>
<proteinExistence type="inferred from homology"/>
<evidence type="ECO:0000256" key="5">
    <source>
        <dbReference type="ARBA" id="ARBA00033748"/>
    </source>
</evidence>
<feature type="binding site" evidence="6">
    <location>
        <position position="230"/>
    </location>
    <ligand>
        <name>FMN</name>
        <dbReference type="ChEBI" id="CHEBI:58210"/>
    </ligand>
</feature>
<dbReference type="Gene3D" id="3.20.20.30">
    <property type="entry name" value="Luciferase-like domain"/>
    <property type="match status" value="1"/>
</dbReference>
<evidence type="ECO:0000313" key="9">
    <source>
        <dbReference type="Proteomes" id="UP001143330"/>
    </source>
</evidence>
<evidence type="ECO:0000256" key="4">
    <source>
        <dbReference type="ARBA" id="ARBA00023033"/>
    </source>
</evidence>
<dbReference type="SUPFAM" id="SSF51679">
    <property type="entry name" value="Bacterial luciferase-like"/>
    <property type="match status" value="1"/>
</dbReference>